<dbReference type="GO" id="GO:0005829">
    <property type="term" value="C:cytosol"/>
    <property type="evidence" value="ECO:0007669"/>
    <property type="project" value="TreeGrafter"/>
</dbReference>
<gene>
    <name evidence="4" type="ORF">CES85_5772</name>
</gene>
<feature type="domain" description="Class II aldolase/adducin N-terminal" evidence="3">
    <location>
        <begin position="13"/>
        <end position="186"/>
    </location>
</feature>
<organism evidence="4 5">
    <name type="scientific">Ochrobactrum quorumnocens</name>
    <dbReference type="NCBI Taxonomy" id="271865"/>
    <lineage>
        <taxon>Bacteria</taxon>
        <taxon>Pseudomonadati</taxon>
        <taxon>Pseudomonadota</taxon>
        <taxon>Alphaproteobacteria</taxon>
        <taxon>Hyphomicrobiales</taxon>
        <taxon>Brucellaceae</taxon>
        <taxon>Brucella/Ochrobactrum group</taxon>
        <taxon>Ochrobactrum</taxon>
    </lineage>
</organism>
<dbReference type="RefSeq" id="WP_095445574.1">
    <property type="nucleotide sequence ID" value="NZ_CP022603.1"/>
</dbReference>
<dbReference type="OrthoDB" id="5291399at2"/>
<dbReference type="AlphaFoldDB" id="A0A248UE55"/>
<dbReference type="SMART" id="SM01007">
    <property type="entry name" value="Aldolase_II"/>
    <property type="match status" value="1"/>
</dbReference>
<dbReference type="PANTHER" id="PTHR22789:SF0">
    <property type="entry name" value="3-OXO-TETRONATE 4-PHOSPHATE DECARBOXYLASE-RELATED"/>
    <property type="match status" value="1"/>
</dbReference>
<dbReference type="InterPro" id="IPR050197">
    <property type="entry name" value="Aldolase_class_II_sugar_metab"/>
</dbReference>
<dbReference type="PANTHER" id="PTHR22789">
    <property type="entry name" value="FUCULOSE PHOSPHATE ALDOLASE"/>
    <property type="match status" value="1"/>
</dbReference>
<dbReference type="Proteomes" id="UP000215256">
    <property type="component" value="Chromosome 2"/>
</dbReference>
<dbReference type="EMBL" id="CP022603">
    <property type="protein sequence ID" value="ASV84968.1"/>
    <property type="molecule type" value="Genomic_DNA"/>
</dbReference>
<dbReference type="SUPFAM" id="SSF53639">
    <property type="entry name" value="AraD/HMP-PK domain-like"/>
    <property type="match status" value="1"/>
</dbReference>
<dbReference type="Gene3D" id="3.40.225.10">
    <property type="entry name" value="Class II aldolase/adducin N-terminal domain"/>
    <property type="match status" value="1"/>
</dbReference>
<protein>
    <submittedName>
        <fullName evidence="4">Class II Aldolase and Adducin N-terminal domain protein</fullName>
    </submittedName>
</protein>
<dbReference type="InterPro" id="IPR036409">
    <property type="entry name" value="Aldolase_II/adducin_N_sf"/>
</dbReference>
<proteinExistence type="predicted"/>
<keyword evidence="2" id="KW-0456">Lyase</keyword>
<reference evidence="4 5" key="1">
    <citation type="submission" date="2017-07" db="EMBL/GenBank/DDBJ databases">
        <title>Phylogenetic study on the rhizospheric bacterium Ochrobactrum sp. A44.</title>
        <authorList>
            <person name="Krzyzanowska D.M."/>
            <person name="Ossowicki A."/>
            <person name="Rajewska M."/>
            <person name="Maciag T."/>
            <person name="Kaczynski Z."/>
            <person name="Czerwicka M."/>
            <person name="Jafra S."/>
        </authorList>
    </citation>
    <scope>NUCLEOTIDE SEQUENCE [LARGE SCALE GENOMIC DNA]</scope>
    <source>
        <strain evidence="4 5">A44</strain>
    </source>
</reference>
<sequence length="219" mass="24207">MPTDYDQNLTARRAIVDAMRHMENKGFNHGSSGNISIREGEHVWVTPTGATSLMKPEDMSLVSVEGEHLAGKVPSSEWRIHTEIMRNHPEAGAVIHSHADNCVALSCLRKPLPAFHYMIASFGGSKVPCADYRVFGSDALAYEIVRAMGNHRACLMASHGMVVWGRDMAHATLLAEKLETLARQYILACQVGDPAILSENELDEVRARYGYYGSKPMPR</sequence>
<dbReference type="GO" id="GO:0046872">
    <property type="term" value="F:metal ion binding"/>
    <property type="evidence" value="ECO:0007669"/>
    <property type="project" value="UniProtKB-KW"/>
</dbReference>
<dbReference type="KEGG" id="och:CES85_5772"/>
<name>A0A248UE55_9HYPH</name>
<keyword evidence="1" id="KW-0479">Metal-binding</keyword>
<evidence type="ECO:0000313" key="4">
    <source>
        <dbReference type="EMBL" id="ASV84968.1"/>
    </source>
</evidence>
<evidence type="ECO:0000313" key="5">
    <source>
        <dbReference type="Proteomes" id="UP000215256"/>
    </source>
</evidence>
<dbReference type="Pfam" id="PF00596">
    <property type="entry name" value="Aldolase_II"/>
    <property type="match status" value="1"/>
</dbReference>
<dbReference type="GO" id="GO:0016832">
    <property type="term" value="F:aldehyde-lyase activity"/>
    <property type="evidence" value="ECO:0007669"/>
    <property type="project" value="TreeGrafter"/>
</dbReference>
<dbReference type="InterPro" id="IPR001303">
    <property type="entry name" value="Aldolase_II/adducin_N"/>
</dbReference>
<evidence type="ECO:0000256" key="2">
    <source>
        <dbReference type="ARBA" id="ARBA00023239"/>
    </source>
</evidence>
<accession>A0A248UE55</accession>
<evidence type="ECO:0000259" key="3">
    <source>
        <dbReference type="SMART" id="SM01007"/>
    </source>
</evidence>
<dbReference type="GO" id="GO:0019323">
    <property type="term" value="P:pentose catabolic process"/>
    <property type="evidence" value="ECO:0007669"/>
    <property type="project" value="TreeGrafter"/>
</dbReference>
<evidence type="ECO:0000256" key="1">
    <source>
        <dbReference type="ARBA" id="ARBA00022723"/>
    </source>
</evidence>